<organism evidence="1 3">
    <name type="scientific">Durusdinium trenchii</name>
    <dbReference type="NCBI Taxonomy" id="1381693"/>
    <lineage>
        <taxon>Eukaryota</taxon>
        <taxon>Sar</taxon>
        <taxon>Alveolata</taxon>
        <taxon>Dinophyceae</taxon>
        <taxon>Suessiales</taxon>
        <taxon>Symbiodiniaceae</taxon>
        <taxon>Durusdinium</taxon>
    </lineage>
</organism>
<name>A0ABP0LAG2_9DINO</name>
<proteinExistence type="predicted"/>
<evidence type="ECO:0000313" key="3">
    <source>
        <dbReference type="Proteomes" id="UP001642484"/>
    </source>
</evidence>
<accession>A0ABP0LAG2</accession>
<evidence type="ECO:0000313" key="1">
    <source>
        <dbReference type="EMBL" id="CAK9036162.1"/>
    </source>
</evidence>
<dbReference type="EMBL" id="CAXAMN010011758">
    <property type="protein sequence ID" value="CAK9036162.1"/>
    <property type="molecule type" value="Genomic_DNA"/>
</dbReference>
<reference evidence="1 3" key="1">
    <citation type="submission" date="2024-02" db="EMBL/GenBank/DDBJ databases">
        <authorList>
            <person name="Chen Y."/>
            <person name="Shah S."/>
            <person name="Dougan E. K."/>
            <person name="Thang M."/>
            <person name="Chan C."/>
        </authorList>
    </citation>
    <scope>NUCLEOTIDE SEQUENCE [LARGE SCALE GENOMIC DNA]</scope>
</reference>
<keyword evidence="3" id="KW-1185">Reference proteome</keyword>
<comment type="caution">
    <text evidence="1">The sequence shown here is derived from an EMBL/GenBank/DDBJ whole genome shotgun (WGS) entry which is preliminary data.</text>
</comment>
<dbReference type="EMBL" id="CAXAMN010012858">
    <property type="protein sequence ID" value="CAK9039180.1"/>
    <property type="molecule type" value="Genomic_DNA"/>
</dbReference>
<sequence>MLKRSRTIGRWMSSCIKRNCFWRIRHGGRKTSCAPRLHRPKRLQLVAGIST</sequence>
<dbReference type="Proteomes" id="UP001642484">
    <property type="component" value="Unassembled WGS sequence"/>
</dbReference>
<protein>
    <submittedName>
        <fullName evidence="1">Uncharacterized protein</fullName>
    </submittedName>
</protein>
<gene>
    <name evidence="1" type="ORF">CCMP2556_LOCUS20176</name>
    <name evidence="2" type="ORF">CCMP2556_LOCUS21315</name>
</gene>
<evidence type="ECO:0000313" key="2">
    <source>
        <dbReference type="EMBL" id="CAK9039180.1"/>
    </source>
</evidence>